<feature type="domain" description="DUF5666" evidence="3">
    <location>
        <begin position="173"/>
        <end position="219"/>
    </location>
</feature>
<dbReference type="EMBL" id="JACPNR010000004">
    <property type="protein sequence ID" value="MBI2677320.1"/>
    <property type="molecule type" value="Genomic_DNA"/>
</dbReference>
<dbReference type="InterPro" id="IPR043724">
    <property type="entry name" value="DUF5666"/>
</dbReference>
<feature type="region of interest" description="Disordered" evidence="1">
    <location>
        <begin position="294"/>
        <end position="323"/>
    </location>
</feature>
<comment type="caution">
    <text evidence="4">The sequence shown here is derived from an EMBL/GenBank/DDBJ whole genome shotgun (WGS) entry which is preliminary data.</text>
</comment>
<dbReference type="Proteomes" id="UP000779809">
    <property type="component" value="Unassembled WGS sequence"/>
</dbReference>
<reference evidence="4" key="1">
    <citation type="submission" date="2020-07" db="EMBL/GenBank/DDBJ databases">
        <title>Huge and variable diversity of episymbiotic CPR bacteria and DPANN archaea in groundwater ecosystems.</title>
        <authorList>
            <person name="He C.Y."/>
            <person name="Keren R."/>
            <person name="Whittaker M."/>
            <person name="Farag I.F."/>
            <person name="Doudna J."/>
            <person name="Cate J.H.D."/>
            <person name="Banfield J.F."/>
        </authorList>
    </citation>
    <scope>NUCLEOTIDE SEQUENCE</scope>
    <source>
        <strain evidence="4">NC_groundwater_580_Pr5_B-0.1um_64_19</strain>
    </source>
</reference>
<name>A0A932EPS8_9BACT</name>
<evidence type="ECO:0000313" key="4">
    <source>
        <dbReference type="EMBL" id="MBI2677320.1"/>
    </source>
</evidence>
<protein>
    <recommendedName>
        <fullName evidence="3">DUF5666 domain-containing protein</fullName>
    </recommendedName>
</protein>
<feature type="compositionally biased region" description="Basic and acidic residues" evidence="1">
    <location>
        <begin position="300"/>
        <end position="323"/>
    </location>
</feature>
<evidence type="ECO:0000313" key="5">
    <source>
        <dbReference type="Proteomes" id="UP000779809"/>
    </source>
</evidence>
<dbReference type="AlphaFoldDB" id="A0A932EPS8"/>
<feature type="compositionally biased region" description="Low complexity" evidence="1">
    <location>
        <begin position="20"/>
        <end position="33"/>
    </location>
</feature>
<evidence type="ECO:0000256" key="2">
    <source>
        <dbReference type="SAM" id="SignalP"/>
    </source>
</evidence>
<sequence length="323" mass="35371">MKCFSPALLLMLLPAVMMSQSSSSSPAPRQAPAITGTQPATQASPNQISDNDPLLDVAPLPKSKVTLVGGKVRSIDQIRNRMTVDTFGGGKMKFVFDERSHIYRDGVETTQLAIKKGDRVYVDSQLDGPKVFARSVRVVTQLTPADADGQLLSLDRRNNILSMRDRLSSQPLRFQLTADTKIFKDNEQPGSQADLQPGALVGVEFAPDRANRGIAQKIKVLAVPGASFRFAGRITHLDVKSSTMAIENSSDGKNYEVAFNRDDVNGRDDLAVGAEVNVIAIFQGDKYLAREMTVTQAASQEDKDKEKKKDDKDKDKTSENDRD</sequence>
<feature type="region of interest" description="Disordered" evidence="1">
    <location>
        <begin position="20"/>
        <end position="55"/>
    </location>
</feature>
<organism evidence="4 5">
    <name type="scientific">Candidatus Korobacter versatilis</name>
    <dbReference type="NCBI Taxonomy" id="658062"/>
    <lineage>
        <taxon>Bacteria</taxon>
        <taxon>Pseudomonadati</taxon>
        <taxon>Acidobacteriota</taxon>
        <taxon>Terriglobia</taxon>
        <taxon>Terriglobales</taxon>
        <taxon>Candidatus Korobacteraceae</taxon>
        <taxon>Candidatus Korobacter</taxon>
    </lineage>
</organism>
<keyword evidence="2" id="KW-0732">Signal</keyword>
<feature type="chain" id="PRO_5037932733" description="DUF5666 domain-containing protein" evidence="2">
    <location>
        <begin position="20"/>
        <end position="323"/>
    </location>
</feature>
<evidence type="ECO:0000256" key="1">
    <source>
        <dbReference type="SAM" id="MobiDB-lite"/>
    </source>
</evidence>
<proteinExistence type="predicted"/>
<gene>
    <name evidence="4" type="ORF">HYX28_00910</name>
</gene>
<feature type="signal peptide" evidence="2">
    <location>
        <begin position="1"/>
        <end position="19"/>
    </location>
</feature>
<accession>A0A932EPS8</accession>
<evidence type="ECO:0000259" key="3">
    <source>
        <dbReference type="Pfam" id="PF18914"/>
    </source>
</evidence>
<feature type="compositionally biased region" description="Polar residues" evidence="1">
    <location>
        <begin position="35"/>
        <end position="50"/>
    </location>
</feature>
<dbReference type="Pfam" id="PF18914">
    <property type="entry name" value="DUF5666"/>
    <property type="match status" value="1"/>
</dbReference>